<dbReference type="Gene3D" id="3.30.750.24">
    <property type="entry name" value="STAS domain"/>
    <property type="match status" value="1"/>
</dbReference>
<proteinExistence type="predicted"/>
<dbReference type="Proteomes" id="UP000005940">
    <property type="component" value="Chromosome"/>
</dbReference>
<dbReference type="RefSeq" id="WP_006347065.1">
    <property type="nucleotide sequence ID" value="NZ_CP029159.1"/>
</dbReference>
<accession>I2N4W1</accession>
<organism evidence="1 2">
    <name type="scientific">Streptomyces tsukubensis (strain DSM 42081 / NBRC 108919 / NRRL 18488 / 9993)</name>
    <dbReference type="NCBI Taxonomy" id="1114943"/>
    <lineage>
        <taxon>Bacteria</taxon>
        <taxon>Bacillati</taxon>
        <taxon>Actinomycetota</taxon>
        <taxon>Actinomycetes</taxon>
        <taxon>Kitasatosporales</taxon>
        <taxon>Streptomycetaceae</taxon>
        <taxon>Streptomyces</taxon>
    </lineage>
</organism>
<dbReference type="InterPro" id="IPR058548">
    <property type="entry name" value="MlaB-like_STAS"/>
</dbReference>
<dbReference type="EMBL" id="CP029159">
    <property type="protein sequence ID" value="QKM67878.1"/>
    <property type="molecule type" value="Genomic_DNA"/>
</dbReference>
<gene>
    <name evidence="1" type="ORF">STSU_012555</name>
</gene>
<dbReference type="AlphaFoldDB" id="I2N4W1"/>
<name>I2N4W1_STRT9</name>
<sequence length="105" mass="10845">MCPSTSTTSSSTEGPVIVRIAGRVLPADVPRLCTELSTKLGNRAAGEAVCDVRELTGADLTTVDAVARLHLTARRLGCRLVLRGTPAELLALLHLVGLGALAQTG</sequence>
<protein>
    <submittedName>
        <fullName evidence="1">STAS domain-containing protein</fullName>
    </submittedName>
</protein>
<evidence type="ECO:0000313" key="2">
    <source>
        <dbReference type="Proteomes" id="UP000005940"/>
    </source>
</evidence>
<dbReference type="InterPro" id="IPR036513">
    <property type="entry name" value="STAS_dom_sf"/>
</dbReference>
<keyword evidence="2" id="KW-1185">Reference proteome</keyword>
<reference evidence="1 2" key="1">
    <citation type="journal article" date="2012" name="J. Bacteriol.">
        <title>Draft genome of Streptomyces tsukubaensis NRRL 18488, the producer of the clinically important immunosuppressant tacrolimus (FK506).</title>
        <authorList>
            <person name="Barreiro C."/>
            <person name="Prieto C."/>
            <person name="Sola-Landa A."/>
            <person name="Solera E."/>
            <person name="Martinez-Castro M."/>
            <person name="Perez-Redondo R."/>
            <person name="Garcia-Estrada C."/>
            <person name="Aparicio J.F."/>
            <person name="Fernandez-Martinez L.T."/>
            <person name="Santos-Aberturas J."/>
            <person name="Salehi-Najafabadi Z."/>
            <person name="Rodriguez-Garcia A."/>
            <person name="Tauch A."/>
            <person name="Martin J.F."/>
        </authorList>
    </citation>
    <scope>NUCLEOTIDE SEQUENCE [LARGE SCALE GENOMIC DNA]</scope>
    <source>
        <strain evidence="2">DSM 42081 / NBRC 108919 / NRRL 18488 / 9993</strain>
    </source>
</reference>
<dbReference type="Pfam" id="PF13466">
    <property type="entry name" value="STAS_2"/>
    <property type="match status" value="1"/>
</dbReference>
<dbReference type="InterPro" id="IPR002645">
    <property type="entry name" value="STAS_dom"/>
</dbReference>
<dbReference type="SUPFAM" id="SSF52091">
    <property type="entry name" value="SpoIIaa-like"/>
    <property type="match status" value="1"/>
</dbReference>
<evidence type="ECO:0000313" key="1">
    <source>
        <dbReference type="EMBL" id="QKM67878.1"/>
    </source>
</evidence>
<dbReference type="PROSITE" id="PS50801">
    <property type="entry name" value="STAS"/>
    <property type="match status" value="1"/>
</dbReference>